<feature type="domain" description="Phospholipase D N-terminal" evidence="3">
    <location>
        <begin position="39"/>
        <end position="135"/>
    </location>
</feature>
<reference evidence="5" key="1">
    <citation type="journal article" date="2022" name="J Environ Chem Eng">
        <title>Biodegradation of petroleum oil using a constructed nonpathogenic and heavy metal-tolerant bacterial consortium isolated from marine sponges.</title>
        <authorList>
            <person name="Dechsakulwatana C."/>
            <person name="Rungsihiranrut A."/>
            <person name="Muangchinda C."/>
            <person name="Ningthoujam R."/>
            <person name="Klankeo P."/>
            <person name="Pinyakong O."/>
        </authorList>
    </citation>
    <scope>NUCLEOTIDE SEQUENCE [LARGE SCALE GENOMIC DNA]</scope>
    <source>
        <strain evidence="5">MO2-4</strain>
    </source>
</reference>
<dbReference type="EMBL" id="JAPTHD010000006">
    <property type="protein sequence ID" value="MDV5824919.1"/>
    <property type="molecule type" value="Genomic_DNA"/>
</dbReference>
<dbReference type="Gene3D" id="2.60.40.380">
    <property type="entry name" value="Purple acid phosphatase-like, N-terminal"/>
    <property type="match status" value="1"/>
</dbReference>
<evidence type="ECO:0000313" key="5">
    <source>
        <dbReference type="Proteomes" id="UP001185984"/>
    </source>
</evidence>
<dbReference type="PROSITE" id="PS51257">
    <property type="entry name" value="PROKAR_LIPOPROTEIN"/>
    <property type="match status" value="1"/>
</dbReference>
<evidence type="ECO:0000313" key="4">
    <source>
        <dbReference type="EMBL" id="MDV5824919.1"/>
    </source>
</evidence>
<keyword evidence="5" id="KW-1185">Reference proteome</keyword>
<dbReference type="PANTHER" id="PTHR43606">
    <property type="entry name" value="PHOSPHATASE, PUTATIVE (AFU_ORTHOLOGUE AFUA_6G08710)-RELATED"/>
    <property type="match status" value="1"/>
</dbReference>
<comment type="caution">
    <text evidence="4">The sequence shown here is derived from an EMBL/GenBank/DDBJ whole genome shotgun (WGS) entry which is preliminary data.</text>
</comment>
<feature type="signal peptide" evidence="1">
    <location>
        <begin position="1"/>
        <end position="29"/>
    </location>
</feature>
<dbReference type="CDD" id="cd07389">
    <property type="entry name" value="MPP_PhoD"/>
    <property type="match status" value="1"/>
</dbReference>
<dbReference type="Pfam" id="PF16655">
    <property type="entry name" value="PhoD_N"/>
    <property type="match status" value="1"/>
</dbReference>
<dbReference type="PANTHER" id="PTHR43606:SF2">
    <property type="entry name" value="ALKALINE PHOSPHATASE FAMILY PROTEIN (AFU_ORTHOLOGUE AFUA_5G03860)"/>
    <property type="match status" value="1"/>
</dbReference>
<name>A0ABU3ZZG6_9SPHN</name>
<proteinExistence type="predicted"/>
<sequence>MPRFDRRSLIGASASLGLLGACSSLSARAGVLRRDPFTLGVAAGDPTPDGFVIWTRLAPDPLAPAGGMAPGPVPVAWEVAADAGFRDIVQSGEGLALPQAAHSLHVEVSGLAAQRPYWYRFHAGGAVSETGCARTLPAPGAALDQLHIASVGCHDYESGFFTAFAHLAREPMLDAVFHYGDYIYEFGRRAKNPLRVHAGDETVTLDDYRRRYAQYKQDPDLRAAHARAAFICSFDDHEVDDNWAGDWGKDGGATTAFAARKAAALRAWYEHMPVRRALRPGSGSRYFRRFEFGSLLRMHVLDTRSYRSNQLCETRGDDLICEQRDDPVRTMLGAEQEAWLGRGMEQGPGWHFIAQQVLMLPFDVRADGQEAPLKSMDNWNGYTDARRRMAALIAERQLGNVVIGSGDMHQHLVGYLPSDLDDPLSPPLASEFLATSVTSGGSGSPRQAHQLHTLDHNPHVALLNNQRGYQLYRVDAGRWSTDIKVLDQVDRPGGQMSNLATYVVEQGKPGPILL</sequence>
<dbReference type="Pfam" id="PF09423">
    <property type="entry name" value="PhoD"/>
    <property type="match status" value="1"/>
</dbReference>
<evidence type="ECO:0000256" key="1">
    <source>
        <dbReference type="SAM" id="SignalP"/>
    </source>
</evidence>
<accession>A0ABU3ZZG6</accession>
<keyword evidence="1" id="KW-0732">Signal</keyword>
<dbReference type="Gene3D" id="3.60.21.70">
    <property type="entry name" value="PhoD-like phosphatase"/>
    <property type="match status" value="1"/>
</dbReference>
<dbReference type="InterPro" id="IPR032093">
    <property type="entry name" value="PhoD_N"/>
</dbReference>
<dbReference type="SUPFAM" id="SSF56300">
    <property type="entry name" value="Metallo-dependent phosphatases"/>
    <property type="match status" value="1"/>
</dbReference>
<gene>
    <name evidence="4" type="ORF">O0R41_15030</name>
</gene>
<feature type="domain" description="PhoD-like phosphatase metallophosphatase" evidence="2">
    <location>
        <begin position="149"/>
        <end position="482"/>
    </location>
</feature>
<feature type="chain" id="PRO_5045175241" evidence="1">
    <location>
        <begin position="30"/>
        <end position="514"/>
    </location>
</feature>
<protein>
    <submittedName>
        <fullName evidence="4">Alkaline phosphatase D family protein</fullName>
    </submittedName>
</protein>
<dbReference type="RefSeq" id="WP_317517558.1">
    <property type="nucleotide sequence ID" value="NZ_JAPTHD010000006.1"/>
</dbReference>
<dbReference type="InterPro" id="IPR052900">
    <property type="entry name" value="Phospholipid_Metab_Enz"/>
</dbReference>
<dbReference type="InterPro" id="IPR038607">
    <property type="entry name" value="PhoD-like_sf"/>
</dbReference>
<evidence type="ECO:0000259" key="3">
    <source>
        <dbReference type="Pfam" id="PF16655"/>
    </source>
</evidence>
<dbReference type="Proteomes" id="UP001185984">
    <property type="component" value="Unassembled WGS sequence"/>
</dbReference>
<dbReference type="InterPro" id="IPR018946">
    <property type="entry name" value="PhoD-like_MPP"/>
</dbReference>
<dbReference type="PROSITE" id="PS51318">
    <property type="entry name" value="TAT"/>
    <property type="match status" value="1"/>
</dbReference>
<evidence type="ECO:0000259" key="2">
    <source>
        <dbReference type="Pfam" id="PF09423"/>
    </source>
</evidence>
<dbReference type="InterPro" id="IPR029052">
    <property type="entry name" value="Metallo-depent_PP-like"/>
</dbReference>
<dbReference type="InterPro" id="IPR006311">
    <property type="entry name" value="TAT_signal"/>
</dbReference>
<organism evidence="4 5">
    <name type="scientific">Sphingobium naphthae</name>
    <dbReference type="NCBI Taxonomy" id="1886786"/>
    <lineage>
        <taxon>Bacteria</taxon>
        <taxon>Pseudomonadati</taxon>
        <taxon>Pseudomonadota</taxon>
        <taxon>Alphaproteobacteria</taxon>
        <taxon>Sphingomonadales</taxon>
        <taxon>Sphingomonadaceae</taxon>
        <taxon>Sphingobium</taxon>
    </lineage>
</organism>